<feature type="compositionally biased region" description="Polar residues" evidence="1">
    <location>
        <begin position="29"/>
        <end position="45"/>
    </location>
</feature>
<dbReference type="AlphaFoldDB" id="A0AAU9FU05"/>
<proteinExistence type="predicted"/>
<sequence>MANSRQDTEKMMGGAGVGVGVVAAPPAISCNSSHEGSLSPGSGSATLMRHSPDINQHQQQQQQHPYGNNSPARTATPLCNRNRY</sequence>
<reference evidence="2 3" key="1">
    <citation type="submission" date="2024-02" db="EMBL/GenBank/DDBJ databases">
        <title>A chromosome-level genome assembly of Drosophila madeirensis, a fruit fly species endemic to Madeira island.</title>
        <authorList>
            <person name="Tomihara K."/>
            <person name="Llopart A."/>
            <person name="Yamamoto D."/>
        </authorList>
    </citation>
    <scope>NUCLEOTIDE SEQUENCE [LARGE SCALE GENOMIC DNA]</scope>
    <source>
        <strain evidence="2 3">RF1</strain>
    </source>
</reference>
<evidence type="ECO:0000313" key="3">
    <source>
        <dbReference type="Proteomes" id="UP001500889"/>
    </source>
</evidence>
<organism evidence="2 3">
    <name type="scientific">Drosophila madeirensis</name>
    <name type="common">Fruit fly</name>
    <dbReference type="NCBI Taxonomy" id="30013"/>
    <lineage>
        <taxon>Eukaryota</taxon>
        <taxon>Metazoa</taxon>
        <taxon>Ecdysozoa</taxon>
        <taxon>Arthropoda</taxon>
        <taxon>Hexapoda</taxon>
        <taxon>Insecta</taxon>
        <taxon>Pterygota</taxon>
        <taxon>Neoptera</taxon>
        <taxon>Endopterygota</taxon>
        <taxon>Diptera</taxon>
        <taxon>Brachycera</taxon>
        <taxon>Muscomorpha</taxon>
        <taxon>Ephydroidea</taxon>
        <taxon>Drosophilidae</taxon>
        <taxon>Drosophila</taxon>
        <taxon>Sophophora</taxon>
    </lineage>
</organism>
<feature type="compositionally biased region" description="Polar residues" evidence="1">
    <location>
        <begin position="65"/>
        <end position="84"/>
    </location>
</feature>
<accession>A0AAU9FU05</accession>
<name>A0AAU9FU05_DROMD</name>
<gene>
    <name evidence="2" type="ORF">DMAD_07085</name>
</gene>
<evidence type="ECO:0000313" key="2">
    <source>
        <dbReference type="EMBL" id="BFF99102.1"/>
    </source>
</evidence>
<keyword evidence="3" id="KW-1185">Reference proteome</keyword>
<dbReference type="EMBL" id="AP029265">
    <property type="protein sequence ID" value="BFF99102.1"/>
    <property type="molecule type" value="Genomic_DNA"/>
</dbReference>
<feature type="region of interest" description="Disordered" evidence="1">
    <location>
        <begin position="26"/>
        <end position="84"/>
    </location>
</feature>
<protein>
    <submittedName>
        <fullName evidence="2">Membrane metallo-endopeptidase-like 1</fullName>
    </submittedName>
</protein>
<dbReference type="Proteomes" id="UP001500889">
    <property type="component" value="Chromosome J"/>
</dbReference>
<evidence type="ECO:0000256" key="1">
    <source>
        <dbReference type="SAM" id="MobiDB-lite"/>
    </source>
</evidence>